<feature type="transmembrane region" description="Helical" evidence="9">
    <location>
        <begin position="770"/>
        <end position="789"/>
    </location>
</feature>
<evidence type="ECO:0000256" key="4">
    <source>
        <dbReference type="ARBA" id="ARBA00022692"/>
    </source>
</evidence>
<dbReference type="Gene3D" id="3.40.50.300">
    <property type="entry name" value="P-loop containing nucleotide triphosphate hydrolases"/>
    <property type="match status" value="2"/>
</dbReference>
<dbReference type="CDD" id="cd03225">
    <property type="entry name" value="ABC_cobalt_CbiO_domain1"/>
    <property type="match status" value="2"/>
</dbReference>
<dbReference type="InterPro" id="IPR050095">
    <property type="entry name" value="ECF_ABC_transporter_ATP-bd"/>
</dbReference>
<keyword evidence="5" id="KW-0547">Nucleotide-binding</keyword>
<dbReference type="SUPFAM" id="SSF52540">
    <property type="entry name" value="P-loop containing nucleoside triphosphate hydrolases"/>
    <property type="match status" value="2"/>
</dbReference>
<feature type="transmembrane region" description="Helical" evidence="9">
    <location>
        <begin position="580"/>
        <end position="599"/>
    </location>
</feature>
<dbReference type="PANTHER" id="PTHR43553:SF24">
    <property type="entry name" value="ENERGY-COUPLING FACTOR TRANSPORTER ATP-BINDING PROTEIN ECFA1"/>
    <property type="match status" value="1"/>
</dbReference>
<organism evidence="11 12">
    <name type="scientific">Terrabacter ginsenosidimutans</name>
    <dbReference type="NCBI Taxonomy" id="490575"/>
    <lineage>
        <taxon>Bacteria</taxon>
        <taxon>Bacillati</taxon>
        <taxon>Actinomycetota</taxon>
        <taxon>Actinomycetes</taxon>
        <taxon>Micrococcales</taxon>
        <taxon>Intrasporangiaceae</taxon>
        <taxon>Terrabacter</taxon>
    </lineage>
</organism>
<dbReference type="InterPro" id="IPR003593">
    <property type="entry name" value="AAA+_ATPase"/>
</dbReference>
<dbReference type="PROSITE" id="PS00211">
    <property type="entry name" value="ABC_TRANSPORTER_1"/>
    <property type="match status" value="2"/>
</dbReference>
<feature type="domain" description="ABC transporter" evidence="10">
    <location>
        <begin position="35"/>
        <end position="271"/>
    </location>
</feature>
<comment type="subcellular location">
    <subcellularLocation>
        <location evidence="1">Membrane</location>
        <topology evidence="1">Multi-pass membrane protein</topology>
    </subcellularLocation>
</comment>
<dbReference type="RefSeq" id="WP_344941091.1">
    <property type="nucleotide sequence ID" value="NZ_BAABDC010000001.1"/>
</dbReference>
<gene>
    <name evidence="11" type="ORF">GCM10022399_05210</name>
</gene>
<dbReference type="InterPro" id="IPR015856">
    <property type="entry name" value="ABC_transpr_CbiO/EcfA_su"/>
</dbReference>
<keyword evidence="6" id="KW-0067">ATP-binding</keyword>
<dbReference type="CDD" id="cd16914">
    <property type="entry name" value="EcfT"/>
    <property type="match status" value="1"/>
</dbReference>
<evidence type="ECO:0000259" key="10">
    <source>
        <dbReference type="PROSITE" id="PS50893"/>
    </source>
</evidence>
<dbReference type="EMBL" id="BAABDC010000001">
    <property type="protein sequence ID" value="GAA3692070.1"/>
    <property type="molecule type" value="Genomic_DNA"/>
</dbReference>
<keyword evidence="12" id="KW-1185">Reference proteome</keyword>
<accession>A0ABP7CK33</accession>
<keyword evidence="3" id="KW-0813">Transport</keyword>
<evidence type="ECO:0000256" key="7">
    <source>
        <dbReference type="ARBA" id="ARBA00022989"/>
    </source>
</evidence>
<comment type="similarity">
    <text evidence="2">Belongs to the ABC transporter superfamily.</text>
</comment>
<feature type="transmembrane region" description="Helical" evidence="9">
    <location>
        <begin position="611"/>
        <end position="631"/>
    </location>
</feature>
<proteinExistence type="inferred from homology"/>
<evidence type="ECO:0000256" key="9">
    <source>
        <dbReference type="SAM" id="Phobius"/>
    </source>
</evidence>
<evidence type="ECO:0000256" key="2">
    <source>
        <dbReference type="ARBA" id="ARBA00005417"/>
    </source>
</evidence>
<name>A0ABP7CK33_9MICO</name>
<dbReference type="PROSITE" id="PS50893">
    <property type="entry name" value="ABC_TRANSPORTER_2"/>
    <property type="match status" value="2"/>
</dbReference>
<comment type="caution">
    <text evidence="11">The sequence shown here is derived from an EMBL/GenBank/DDBJ whole genome shotgun (WGS) entry which is preliminary data.</text>
</comment>
<keyword evidence="7 9" id="KW-1133">Transmembrane helix</keyword>
<dbReference type="InterPro" id="IPR017871">
    <property type="entry name" value="ABC_transporter-like_CS"/>
</dbReference>
<dbReference type="Pfam" id="PF00005">
    <property type="entry name" value="ABC_tran"/>
    <property type="match status" value="2"/>
</dbReference>
<dbReference type="Pfam" id="PF02361">
    <property type="entry name" value="CbiQ"/>
    <property type="match status" value="1"/>
</dbReference>
<evidence type="ECO:0000313" key="11">
    <source>
        <dbReference type="EMBL" id="GAA3692070.1"/>
    </source>
</evidence>
<sequence length="790" mass="81237">MSSEPSDRFEADAPMAREAEYLDARSPSVSSGLGVRVQDLTWRPFGRSRPVLDGIHLTLEPGERVLLAGPSGSGKSTLLRAVAGLLLTADAGDLSGTVTVGGRAPQDVPGSVGLVLQDPGAGVVASSIGRDVAFGLENVSLSRRDMPSRVAAALREVGLTMSPDSSPATLSGGESQRLALAGALVMEPSVLLLDEPTAMLDAATASDVRAVVADVVTRRRLTLVVVEHRLDGWLDHVDRLVVLDASGAVVADGEPRSVLAEHGESLAAQGIWVPGVADPEPLVLALDPAPDAAAGRVHPGRVVAAASAVRVEHRSRRLGGPSRTTLAVDGTDLEARAGRSVALVGPSGAGKSSLMAALGGLVEPAAGAVDMALPLTPAESGDRAAARDRLAPPDEWSSTDLARVVSWVPQRAATSLVGRTVRDDVLTTPLALGHDPDVAGRRVDALLASLGLAHLADADPRQLSGGEQRRLAMASAVAHGPALVLADEPTVGQDRLTWAAVSGVLAAARDEGAAVVVTTHDPGVVDDADHVVRLSAPPQPPADPEPERRPLLARAGPLALLAAALCVLPLPALLDTWRQGLAVLAVEVVLGLVGLLAPGPGRAPAGRLRDVLVRLAPASLAVLGVAWSAWLLGGRDLEVASGAALRVLCLLVPSAVVVGFLDPEALGDHLAQRLRLPARPVVAATAALQRLQSFDTLWGELMTTRRVRGIRSDRGPLARGREAVVVTGGLLIGALGQASALALAMDARGFAEARRRTWAGDAPWRLPDTLALGAGLLVIASAVTARLLLP</sequence>
<feature type="domain" description="ABC transporter" evidence="10">
    <location>
        <begin position="309"/>
        <end position="561"/>
    </location>
</feature>
<feature type="transmembrane region" description="Helical" evidence="9">
    <location>
        <begin position="555"/>
        <end position="574"/>
    </location>
</feature>
<evidence type="ECO:0000256" key="3">
    <source>
        <dbReference type="ARBA" id="ARBA00022448"/>
    </source>
</evidence>
<reference evidence="12" key="1">
    <citation type="journal article" date="2019" name="Int. J. Syst. Evol. Microbiol.">
        <title>The Global Catalogue of Microorganisms (GCM) 10K type strain sequencing project: providing services to taxonomists for standard genome sequencing and annotation.</title>
        <authorList>
            <consortium name="The Broad Institute Genomics Platform"/>
            <consortium name="The Broad Institute Genome Sequencing Center for Infectious Disease"/>
            <person name="Wu L."/>
            <person name="Ma J."/>
        </authorList>
    </citation>
    <scope>NUCLEOTIDE SEQUENCE [LARGE SCALE GENOMIC DNA]</scope>
    <source>
        <strain evidence="12">JCM 17125</strain>
    </source>
</reference>
<dbReference type="SMART" id="SM00382">
    <property type="entry name" value="AAA"/>
    <property type="match status" value="2"/>
</dbReference>
<dbReference type="InterPro" id="IPR003439">
    <property type="entry name" value="ABC_transporter-like_ATP-bd"/>
</dbReference>
<evidence type="ECO:0000256" key="6">
    <source>
        <dbReference type="ARBA" id="ARBA00022840"/>
    </source>
</evidence>
<dbReference type="Proteomes" id="UP001501468">
    <property type="component" value="Unassembled WGS sequence"/>
</dbReference>
<evidence type="ECO:0000313" key="12">
    <source>
        <dbReference type="Proteomes" id="UP001501468"/>
    </source>
</evidence>
<feature type="transmembrane region" description="Helical" evidence="9">
    <location>
        <begin position="723"/>
        <end position="745"/>
    </location>
</feature>
<feature type="transmembrane region" description="Helical" evidence="9">
    <location>
        <begin position="643"/>
        <end position="661"/>
    </location>
</feature>
<keyword evidence="4 9" id="KW-0812">Transmembrane</keyword>
<evidence type="ECO:0000256" key="1">
    <source>
        <dbReference type="ARBA" id="ARBA00004141"/>
    </source>
</evidence>
<dbReference type="PANTHER" id="PTHR43553">
    <property type="entry name" value="HEAVY METAL TRANSPORTER"/>
    <property type="match status" value="1"/>
</dbReference>
<evidence type="ECO:0000256" key="8">
    <source>
        <dbReference type="ARBA" id="ARBA00023136"/>
    </source>
</evidence>
<dbReference type="InterPro" id="IPR027417">
    <property type="entry name" value="P-loop_NTPase"/>
</dbReference>
<protein>
    <recommendedName>
        <fullName evidence="10">ABC transporter domain-containing protein</fullName>
    </recommendedName>
</protein>
<keyword evidence="8 9" id="KW-0472">Membrane</keyword>
<evidence type="ECO:0000256" key="5">
    <source>
        <dbReference type="ARBA" id="ARBA00022741"/>
    </source>
</evidence>
<dbReference type="InterPro" id="IPR003339">
    <property type="entry name" value="ABC/ECF_trnsptr_transmembrane"/>
</dbReference>